<keyword evidence="2" id="KW-0540">Nuclease</keyword>
<evidence type="ECO:0000313" key="2">
    <source>
        <dbReference type="EMBL" id="MEJ1248930.1"/>
    </source>
</evidence>
<dbReference type="SUPFAM" id="SSF56219">
    <property type="entry name" value="DNase I-like"/>
    <property type="match status" value="1"/>
</dbReference>
<reference evidence="2 3" key="1">
    <citation type="journal article" date="2016" name="Antonie Van Leeuwenhoek">
        <title>Denitratimonas tolerans gen. nov., sp. nov., a denitrifying bacterium isolated from a bioreactor for tannery wastewater treatment.</title>
        <authorList>
            <person name="Han S.I."/>
            <person name="Kim J.O."/>
            <person name="Lee Y.R."/>
            <person name="Ekpeghere K.I."/>
            <person name="Koh S.C."/>
            <person name="Whang K.S."/>
        </authorList>
    </citation>
    <scope>NUCLEOTIDE SEQUENCE [LARGE SCALE GENOMIC DNA]</scope>
    <source>
        <strain evidence="2 3">KACC 17565</strain>
    </source>
</reference>
<comment type="caution">
    <text evidence="2">The sequence shown here is derived from an EMBL/GenBank/DDBJ whole genome shotgun (WGS) entry which is preliminary data.</text>
</comment>
<proteinExistence type="predicted"/>
<gene>
    <name evidence="2" type="ORF">WB794_04460</name>
</gene>
<evidence type="ECO:0000259" key="1">
    <source>
        <dbReference type="Pfam" id="PF03372"/>
    </source>
</evidence>
<dbReference type="Gene3D" id="3.60.10.10">
    <property type="entry name" value="Endonuclease/exonuclease/phosphatase"/>
    <property type="match status" value="1"/>
</dbReference>
<organism evidence="2 3">
    <name type="scientific">Denitratimonas tolerans</name>
    <dbReference type="NCBI Taxonomy" id="1338420"/>
    <lineage>
        <taxon>Bacteria</taxon>
        <taxon>Pseudomonadati</taxon>
        <taxon>Pseudomonadota</taxon>
        <taxon>Gammaproteobacteria</taxon>
        <taxon>Lysobacterales</taxon>
        <taxon>Lysobacteraceae</taxon>
        <taxon>Denitratimonas</taxon>
    </lineage>
</organism>
<feature type="domain" description="Endonuclease/exonuclease/phosphatase" evidence="1">
    <location>
        <begin position="18"/>
        <end position="363"/>
    </location>
</feature>
<dbReference type="AlphaFoldDB" id="A0AAW9R2K9"/>
<evidence type="ECO:0000313" key="3">
    <source>
        <dbReference type="Proteomes" id="UP001364472"/>
    </source>
</evidence>
<protein>
    <submittedName>
        <fullName evidence="2">Endonuclease/exonuclease/phosphatase family protein</fullName>
    </submittedName>
</protein>
<sequence>MSPVPEDAPPPPVSVRFATWNTSLFDPVAGGLVARLERGDEAAKSIAALLQRQRPDVVLLNEFDYDAAQRAAELFQRRYLEVPQAGQAPIRYDYRYLAPVNTGEPSGLDLDNDGRTDGPNDAWGYGTHPGQYGMLVLSRFPIDALAVRSFRHFLWKDLPAARRPLHPDGTPWHADATWAQLRLSSKSHWDVPIRTALGTVHFLVSHPTPPVFDGPEDRNGARNADEIALWNHYLSDPDAAWLCDDRGACGGLAADARFVLAGDLNADRDDGDGRREAIAALLDNPRVDAAFVPRSEGAGPAAAGYGFERRGDVSAHTGDFGPRSGTLRIDYLLPSKDFSILAGGVFWPLEGAPEAEWTRVTDHHMVWLDLADPTP</sequence>
<dbReference type="EMBL" id="JBBDHC010000004">
    <property type="protein sequence ID" value="MEJ1248930.1"/>
    <property type="molecule type" value="Genomic_DNA"/>
</dbReference>
<name>A0AAW9R2K9_9GAMM</name>
<dbReference type="Proteomes" id="UP001364472">
    <property type="component" value="Unassembled WGS sequence"/>
</dbReference>
<keyword evidence="2" id="KW-0255">Endonuclease</keyword>
<keyword evidence="3" id="KW-1185">Reference proteome</keyword>
<dbReference type="InterPro" id="IPR036691">
    <property type="entry name" value="Endo/exonu/phosph_ase_sf"/>
</dbReference>
<dbReference type="InterPro" id="IPR005135">
    <property type="entry name" value="Endo/exonuclease/phosphatase"/>
</dbReference>
<dbReference type="GO" id="GO:0004519">
    <property type="term" value="F:endonuclease activity"/>
    <property type="evidence" value="ECO:0007669"/>
    <property type="project" value="UniProtKB-KW"/>
</dbReference>
<accession>A0AAW9R2K9</accession>
<keyword evidence="2" id="KW-0378">Hydrolase</keyword>
<dbReference type="Pfam" id="PF03372">
    <property type="entry name" value="Exo_endo_phos"/>
    <property type="match status" value="1"/>
</dbReference>